<dbReference type="Proteomes" id="UP000265566">
    <property type="component" value="Chromosome 7"/>
</dbReference>
<dbReference type="Gene3D" id="3.30.420.10">
    <property type="entry name" value="Ribonuclease H-like superfamily/Ribonuclease H"/>
    <property type="match status" value="2"/>
</dbReference>
<dbReference type="Pfam" id="PF07727">
    <property type="entry name" value="RVT_2"/>
    <property type="match status" value="1"/>
</dbReference>
<dbReference type="PROSITE" id="PS50158">
    <property type="entry name" value="ZF_CCHC"/>
    <property type="match status" value="1"/>
</dbReference>
<evidence type="ECO:0000259" key="8">
    <source>
        <dbReference type="PROSITE" id="PS50994"/>
    </source>
</evidence>
<reference evidence="9" key="1">
    <citation type="journal article" date="2018" name="Nat. Plants">
        <title>Whole-genome landscape of Medicago truncatula symbiotic genes.</title>
        <authorList>
            <person name="Pecrix Y."/>
            <person name="Gamas P."/>
            <person name="Carrere S."/>
        </authorList>
    </citation>
    <scope>NUCLEOTIDE SEQUENCE</scope>
    <source>
        <tissue evidence="9">Leaves</tissue>
    </source>
</reference>
<dbReference type="GO" id="GO:0003676">
    <property type="term" value="F:nucleic acid binding"/>
    <property type="evidence" value="ECO:0007669"/>
    <property type="project" value="InterPro"/>
</dbReference>
<keyword evidence="9" id="KW-0548">Nucleotidyltransferase</keyword>
<comment type="caution">
    <text evidence="9">The sequence shown here is derived from an EMBL/GenBank/DDBJ whole genome shotgun (WGS) entry which is preliminary data.</text>
</comment>
<keyword evidence="1" id="KW-0645">Protease</keyword>
<dbReference type="Pfam" id="PF00665">
    <property type="entry name" value="rve"/>
    <property type="match status" value="1"/>
</dbReference>
<keyword evidence="5" id="KW-0863">Zinc-finger</keyword>
<organism evidence="9">
    <name type="scientific">Medicago truncatula</name>
    <name type="common">Barrel medic</name>
    <name type="synonym">Medicago tribuloides</name>
    <dbReference type="NCBI Taxonomy" id="3880"/>
    <lineage>
        <taxon>Eukaryota</taxon>
        <taxon>Viridiplantae</taxon>
        <taxon>Streptophyta</taxon>
        <taxon>Embryophyta</taxon>
        <taxon>Tracheophyta</taxon>
        <taxon>Spermatophyta</taxon>
        <taxon>Magnoliopsida</taxon>
        <taxon>eudicotyledons</taxon>
        <taxon>Gunneridae</taxon>
        <taxon>Pentapetalae</taxon>
        <taxon>rosids</taxon>
        <taxon>fabids</taxon>
        <taxon>Fabales</taxon>
        <taxon>Fabaceae</taxon>
        <taxon>Papilionoideae</taxon>
        <taxon>50 kb inversion clade</taxon>
        <taxon>NPAAA clade</taxon>
        <taxon>Hologalegina</taxon>
        <taxon>IRL clade</taxon>
        <taxon>Trifolieae</taxon>
        <taxon>Medicago</taxon>
    </lineage>
</organism>
<keyword evidence="9" id="KW-0808">Transferase</keyword>
<dbReference type="Pfam" id="PF22936">
    <property type="entry name" value="Pol_BBD"/>
    <property type="match status" value="1"/>
</dbReference>
<keyword evidence="2" id="KW-0479">Metal-binding</keyword>
<evidence type="ECO:0000256" key="6">
    <source>
        <dbReference type="SAM" id="MobiDB-lite"/>
    </source>
</evidence>
<protein>
    <submittedName>
        <fullName evidence="9">Putative RNA-directed DNA polymerase</fullName>
        <ecNumber evidence="9">2.7.7.49</ecNumber>
    </submittedName>
</protein>
<dbReference type="SUPFAM" id="SSF56672">
    <property type="entry name" value="DNA/RNA polymerases"/>
    <property type="match status" value="1"/>
</dbReference>
<dbReference type="Pfam" id="PF13976">
    <property type="entry name" value="gag_pre-integrs"/>
    <property type="match status" value="1"/>
</dbReference>
<dbReference type="CDD" id="cd09272">
    <property type="entry name" value="RNase_HI_RT_Ty1"/>
    <property type="match status" value="1"/>
</dbReference>
<evidence type="ECO:0000256" key="4">
    <source>
        <dbReference type="ARBA" id="ARBA00022801"/>
    </source>
</evidence>
<dbReference type="Pfam" id="PF00098">
    <property type="entry name" value="zf-CCHC"/>
    <property type="match status" value="1"/>
</dbReference>
<dbReference type="InterPro" id="IPR012337">
    <property type="entry name" value="RNaseH-like_sf"/>
</dbReference>
<dbReference type="GO" id="GO:0015074">
    <property type="term" value="P:DNA integration"/>
    <property type="evidence" value="ECO:0007669"/>
    <property type="project" value="InterPro"/>
</dbReference>
<dbReference type="SUPFAM" id="SSF53098">
    <property type="entry name" value="Ribonuclease H-like"/>
    <property type="match status" value="1"/>
</dbReference>
<dbReference type="InterPro" id="IPR039537">
    <property type="entry name" value="Retrotran_Ty1/copia-like"/>
</dbReference>
<dbReference type="GO" id="GO:0003964">
    <property type="term" value="F:RNA-directed DNA polymerase activity"/>
    <property type="evidence" value="ECO:0007669"/>
    <property type="project" value="UniProtKB-KW"/>
</dbReference>
<dbReference type="InterPro" id="IPR043502">
    <property type="entry name" value="DNA/RNA_pol_sf"/>
</dbReference>
<dbReference type="InterPro" id="IPR001878">
    <property type="entry name" value="Znf_CCHC"/>
</dbReference>
<keyword evidence="5" id="KW-0862">Zinc</keyword>
<dbReference type="EMBL" id="PSQE01000007">
    <property type="protein sequence ID" value="RHN45312.1"/>
    <property type="molecule type" value="Genomic_DNA"/>
</dbReference>
<dbReference type="InterPro" id="IPR057670">
    <property type="entry name" value="SH3_retrovirus"/>
</dbReference>
<dbReference type="InterPro" id="IPR036397">
    <property type="entry name" value="RNaseH_sf"/>
</dbReference>
<dbReference type="GO" id="GO:0008270">
    <property type="term" value="F:zinc ion binding"/>
    <property type="evidence" value="ECO:0007669"/>
    <property type="project" value="UniProtKB-KW"/>
</dbReference>
<dbReference type="GO" id="GO:0004190">
    <property type="term" value="F:aspartic-type endopeptidase activity"/>
    <property type="evidence" value="ECO:0007669"/>
    <property type="project" value="UniProtKB-KW"/>
</dbReference>
<dbReference type="InterPro" id="IPR036875">
    <property type="entry name" value="Znf_CCHC_sf"/>
</dbReference>
<accession>A0A396GW39</accession>
<evidence type="ECO:0000313" key="9">
    <source>
        <dbReference type="EMBL" id="RHN45312.1"/>
    </source>
</evidence>
<gene>
    <name evidence="9" type="ORF">MtrunA17_Chr7g0229241</name>
</gene>
<dbReference type="InterPro" id="IPR025724">
    <property type="entry name" value="GAG-pre-integrase_dom"/>
</dbReference>
<feature type="region of interest" description="Disordered" evidence="6">
    <location>
        <begin position="1040"/>
        <end position="1060"/>
    </location>
</feature>
<keyword evidence="4" id="KW-0378">Hydrolase</keyword>
<dbReference type="SMART" id="SM00343">
    <property type="entry name" value="ZnF_C2HC"/>
    <property type="match status" value="1"/>
</dbReference>
<dbReference type="InterPro" id="IPR054722">
    <property type="entry name" value="PolX-like_BBD"/>
</dbReference>
<dbReference type="EC" id="2.7.7.49" evidence="9"/>
<feature type="domain" description="CCHC-type" evidence="7">
    <location>
        <begin position="225"/>
        <end position="241"/>
    </location>
</feature>
<dbReference type="GO" id="GO:0006508">
    <property type="term" value="P:proteolysis"/>
    <property type="evidence" value="ECO:0007669"/>
    <property type="project" value="UniProtKB-KW"/>
</dbReference>
<evidence type="ECO:0000256" key="3">
    <source>
        <dbReference type="ARBA" id="ARBA00022750"/>
    </source>
</evidence>
<feature type="domain" description="Integrase catalytic" evidence="8">
    <location>
        <begin position="448"/>
        <end position="624"/>
    </location>
</feature>
<dbReference type="InterPro" id="IPR001584">
    <property type="entry name" value="Integrase_cat-core"/>
</dbReference>
<feature type="compositionally biased region" description="Polar residues" evidence="6">
    <location>
        <begin position="1042"/>
        <end position="1053"/>
    </location>
</feature>
<dbReference type="Gramene" id="rna39577">
    <property type="protein sequence ID" value="RHN45312.1"/>
    <property type="gene ID" value="gene39577"/>
</dbReference>
<dbReference type="Pfam" id="PF25597">
    <property type="entry name" value="SH3_retrovirus"/>
    <property type="match status" value="1"/>
</dbReference>
<keyword evidence="3" id="KW-0064">Aspartyl protease</keyword>
<sequence length="1291" mass="145793">MRIVLTHEKKLYVLDGPIPETPPAGASAALRNAHAKHLNDSVEVSCIMLASMTPELQKQHEGMTAFDMIEHLKTLYEEQARHERFDVSKALFSTKLSEGGPVGPHVLKMIGYSENLARLGFVLEQELVVDLVLQSLPESFNGFVQNFLMNDMDKTLPQLAAMLRTAEKNMKGKGKAAAILMVNNGKFKKHHKKPNKSKGNGKGKVVAKPSTKALKPTGGVAKDGKCFYCNNAGHWKRNCPKYLEDKKNGNVPTTSAGIFVIEINMSTSTSWVLDTGCGSHICTDVQGLRKSRALAKGEVDLRVGNGAKVAALAVGTYVLTLPSGLLLNLENCYYVPAISRNIISISCLDKAGFYFTIKNKCCSVYFDDILYANANLSNGLYVLDLDMPIYNINTKRLKPNELNPTYLWHCRLGHINENRISKLHKDGFLDSFDFESYETCRSCLLGKMTKAPFTGQGERASDLLGLIHTDVCGPLNITARGGFHYFITFTDDFSRFGYVYLMKHKSESFTFFKEFQNEVENQLGKKIKMLRSDRGGEYLSLEFDNHLKECGILSQLTPPGTPQWNGVSERRNRTLLDMVRSMMSHAELPNFLWGYALLTAAYTLNRVPSKAVEKTPYEIWNGRKPNVGHFKIWGCEAYIKRLMSTKLEQKSEKCFFVGYPKETRGYYFYKPPEGTIVVARTGVFLEKDFVSRRISGSKVNLEEIQDPQSTEIPVEEQGQDTQTVMTENPIPVTQEPRRSSRIRQEPERYGYLISQEGDVLLMDQDEPVTYTEAITGPEYEKWLEAMKSEMDSMYTNQVWNLIDAPEGINPIGCKWVFKKKIDMDGKVSTYKARLVAKGFKQIHGVDYDETFSPVAMIKSIRILLAIAAYHDYEIWQMDVKTAFLNGNLLEDVYMTQPEGFGDPKATKKVCKLQRSIYGLKQASRSWNLRFDETVQQYGFIKNEDEPCVYKKVSGSIVSFLILYVDDILLIGNDIPTLQEIKTWLGKCFSMKDLGEASYILGIRIYRDRSQRLLGLSQGTYIDKVLRRFNMHESKKGFIPMSSGLNLSKTQSPSTDDERDRMRDIPYASAIGSIMYAMICTRPDVSYALSATSRYQSNPGNDRWIAVKNILKYLRRTKDTFLVYGGQEELSVIGYTDASFQTDHDDFRSQSGYVFCLNGGAVSWKSSKQETVADSTTEAEYIAASNAAKEAVWIKKFISDLGIVPSIVDPIELLCDNNGAIAQAKEPRSHQKSKHIQRRYHLIREIIERGDVKICKVPTLDNVADPLTKALAQQKHDGHTRSMGIRFMPNWL</sequence>
<evidence type="ECO:0000256" key="1">
    <source>
        <dbReference type="ARBA" id="ARBA00022670"/>
    </source>
</evidence>
<dbReference type="PANTHER" id="PTHR42648:SF27">
    <property type="entry name" value="RNA-DIRECTED DNA POLYMERASE"/>
    <property type="match status" value="1"/>
</dbReference>
<proteinExistence type="predicted"/>
<evidence type="ECO:0000256" key="2">
    <source>
        <dbReference type="ARBA" id="ARBA00022723"/>
    </source>
</evidence>
<dbReference type="PROSITE" id="PS50994">
    <property type="entry name" value="INTEGRASE"/>
    <property type="match status" value="1"/>
</dbReference>
<dbReference type="Pfam" id="PF14223">
    <property type="entry name" value="Retrotran_gag_2"/>
    <property type="match status" value="1"/>
</dbReference>
<dbReference type="PANTHER" id="PTHR42648">
    <property type="entry name" value="TRANSPOSASE, PUTATIVE-RELATED"/>
    <property type="match status" value="1"/>
</dbReference>
<evidence type="ECO:0000256" key="5">
    <source>
        <dbReference type="PROSITE-ProRule" id="PRU00047"/>
    </source>
</evidence>
<name>A0A396GW39_MEDTR</name>
<dbReference type="SUPFAM" id="SSF57756">
    <property type="entry name" value="Retrovirus zinc finger-like domains"/>
    <property type="match status" value="1"/>
</dbReference>
<keyword evidence="9" id="KW-0695">RNA-directed DNA polymerase</keyword>
<evidence type="ECO:0000259" key="7">
    <source>
        <dbReference type="PROSITE" id="PS50158"/>
    </source>
</evidence>
<dbReference type="Gene3D" id="4.10.60.10">
    <property type="entry name" value="Zinc finger, CCHC-type"/>
    <property type="match status" value="1"/>
</dbReference>
<dbReference type="InterPro" id="IPR013103">
    <property type="entry name" value="RVT_2"/>
</dbReference>